<evidence type="ECO:0000256" key="10">
    <source>
        <dbReference type="PROSITE-ProRule" id="PRU00560"/>
    </source>
</evidence>
<dbReference type="PANTHER" id="PTHR11070">
    <property type="entry name" value="UVRD / RECB / PCRA DNA HELICASE FAMILY MEMBER"/>
    <property type="match status" value="1"/>
</dbReference>
<evidence type="ECO:0000313" key="15">
    <source>
        <dbReference type="Proteomes" id="UP000574369"/>
    </source>
</evidence>
<dbReference type="EMBL" id="JACHXO010000001">
    <property type="protein sequence ID" value="MBB3193710.1"/>
    <property type="molecule type" value="Genomic_DNA"/>
</dbReference>
<dbReference type="InterPro" id="IPR013986">
    <property type="entry name" value="DExx_box_DNA_helicase_dom_sf"/>
</dbReference>
<evidence type="ECO:0000256" key="6">
    <source>
        <dbReference type="ARBA" id="ARBA00023235"/>
    </source>
</evidence>
<evidence type="ECO:0000259" key="13">
    <source>
        <dbReference type="PROSITE" id="PS51217"/>
    </source>
</evidence>
<dbReference type="CDD" id="cd17932">
    <property type="entry name" value="DEXQc_UvrD"/>
    <property type="match status" value="1"/>
</dbReference>
<evidence type="ECO:0000256" key="3">
    <source>
        <dbReference type="ARBA" id="ARBA00022801"/>
    </source>
</evidence>
<keyword evidence="2 10" id="KW-0547">Nucleotide-binding</keyword>
<dbReference type="EC" id="5.6.2.4" evidence="8"/>
<keyword evidence="3 10" id="KW-0378">Hydrolase</keyword>
<name>A0ABR6GNL3_9BURK</name>
<dbReference type="InterPro" id="IPR014016">
    <property type="entry name" value="UvrD-like_ATP-bd"/>
</dbReference>
<evidence type="ECO:0000256" key="5">
    <source>
        <dbReference type="ARBA" id="ARBA00022840"/>
    </source>
</evidence>
<keyword evidence="4 10" id="KW-0347">Helicase</keyword>
<evidence type="ECO:0000256" key="8">
    <source>
        <dbReference type="ARBA" id="ARBA00034808"/>
    </source>
</evidence>
<dbReference type="RefSeq" id="WP_246409505.1">
    <property type="nucleotide sequence ID" value="NZ_JACHXO010000001.1"/>
</dbReference>
<dbReference type="InterPro" id="IPR014017">
    <property type="entry name" value="DNA_helicase_UvrD-like_C"/>
</dbReference>
<dbReference type="InterPro" id="IPR000212">
    <property type="entry name" value="DNA_helicase_UvrD/REP"/>
</dbReference>
<reference evidence="14 15" key="1">
    <citation type="submission" date="2020-08" db="EMBL/GenBank/DDBJ databases">
        <title>Genomic Encyclopedia of Type Strains, Phase III (KMG-III): the genomes of soil and plant-associated and newly described type strains.</title>
        <authorList>
            <person name="Whitman W."/>
        </authorList>
    </citation>
    <scope>NUCLEOTIDE SEQUENCE [LARGE SCALE GENOMIC DNA]</scope>
    <source>
        <strain evidence="14 15">CECT 7247</strain>
    </source>
</reference>
<dbReference type="Pfam" id="PF00580">
    <property type="entry name" value="UvrD-helicase"/>
    <property type="match status" value="1"/>
</dbReference>
<comment type="catalytic activity">
    <reaction evidence="9">
        <text>ATP + H2O = ADP + phosphate + H(+)</text>
        <dbReference type="Rhea" id="RHEA:13065"/>
        <dbReference type="ChEBI" id="CHEBI:15377"/>
        <dbReference type="ChEBI" id="CHEBI:15378"/>
        <dbReference type="ChEBI" id="CHEBI:30616"/>
        <dbReference type="ChEBI" id="CHEBI:43474"/>
        <dbReference type="ChEBI" id="CHEBI:456216"/>
        <dbReference type="EC" id="5.6.2.4"/>
    </reaction>
</comment>
<dbReference type="GO" id="GO:0003678">
    <property type="term" value="F:DNA helicase activity"/>
    <property type="evidence" value="ECO:0007669"/>
    <property type="project" value="UniProtKB-EC"/>
</dbReference>
<feature type="domain" description="UvrD-like helicase C-terminal" evidence="13">
    <location>
        <begin position="365"/>
        <end position="627"/>
    </location>
</feature>
<comment type="similarity">
    <text evidence="1">Belongs to the helicase family. UvrD subfamily.</text>
</comment>
<evidence type="ECO:0000256" key="1">
    <source>
        <dbReference type="ARBA" id="ARBA00009922"/>
    </source>
</evidence>
<dbReference type="GO" id="GO:0016787">
    <property type="term" value="F:hydrolase activity"/>
    <property type="evidence" value="ECO:0007669"/>
    <property type="project" value="UniProtKB-KW"/>
</dbReference>
<feature type="domain" description="UvrD-like helicase ATP-binding" evidence="12">
    <location>
        <begin position="71"/>
        <end position="364"/>
    </location>
</feature>
<dbReference type="Proteomes" id="UP000574369">
    <property type="component" value="Unassembled WGS sequence"/>
</dbReference>
<comment type="caution">
    <text evidence="14">The sequence shown here is derived from an EMBL/GenBank/DDBJ whole genome shotgun (WGS) entry which is preliminary data.</text>
</comment>
<evidence type="ECO:0000256" key="7">
    <source>
        <dbReference type="ARBA" id="ARBA00034617"/>
    </source>
</evidence>
<feature type="binding site" evidence="10">
    <location>
        <begin position="92"/>
        <end position="99"/>
    </location>
    <ligand>
        <name>ATP</name>
        <dbReference type="ChEBI" id="CHEBI:30616"/>
    </ligand>
</feature>
<dbReference type="InterPro" id="IPR027417">
    <property type="entry name" value="P-loop_NTPase"/>
</dbReference>
<keyword evidence="15" id="KW-1185">Reference proteome</keyword>
<comment type="catalytic activity">
    <reaction evidence="7">
        <text>Couples ATP hydrolysis with the unwinding of duplex DNA by translocating in the 3'-5' direction.</text>
        <dbReference type="EC" id="5.6.2.4"/>
    </reaction>
</comment>
<evidence type="ECO:0000313" key="14">
    <source>
        <dbReference type="EMBL" id="MBB3193710.1"/>
    </source>
</evidence>
<dbReference type="PROSITE" id="PS51198">
    <property type="entry name" value="UVRD_HELICASE_ATP_BIND"/>
    <property type="match status" value="1"/>
</dbReference>
<evidence type="ECO:0000256" key="11">
    <source>
        <dbReference type="SAM" id="MobiDB-lite"/>
    </source>
</evidence>
<dbReference type="PROSITE" id="PS51217">
    <property type="entry name" value="UVRD_HELICASE_CTER"/>
    <property type="match status" value="1"/>
</dbReference>
<feature type="compositionally biased region" description="Low complexity" evidence="11">
    <location>
        <begin position="1"/>
        <end position="13"/>
    </location>
</feature>
<proteinExistence type="inferred from homology"/>
<dbReference type="PANTHER" id="PTHR11070:SF3">
    <property type="entry name" value="DNA 3'-5' HELICASE"/>
    <property type="match status" value="1"/>
</dbReference>
<feature type="region of interest" description="Disordered" evidence="11">
    <location>
        <begin position="1"/>
        <end position="32"/>
    </location>
</feature>
<evidence type="ECO:0000256" key="9">
    <source>
        <dbReference type="ARBA" id="ARBA00048988"/>
    </source>
</evidence>
<evidence type="ECO:0000259" key="12">
    <source>
        <dbReference type="PROSITE" id="PS51198"/>
    </source>
</evidence>
<evidence type="ECO:0000256" key="2">
    <source>
        <dbReference type="ARBA" id="ARBA00022741"/>
    </source>
</evidence>
<evidence type="ECO:0000256" key="4">
    <source>
        <dbReference type="ARBA" id="ARBA00022806"/>
    </source>
</evidence>
<dbReference type="SUPFAM" id="SSF52540">
    <property type="entry name" value="P-loop containing nucleoside triphosphate hydrolases"/>
    <property type="match status" value="1"/>
</dbReference>
<sequence>MMSPALPDTAPARDAPDAFGPFDASGASGASGASSASIAALATADVHPPPPGTVAQAADGSVFDELNGDQRAAVEHGLQDDPAQDRALLVIAGAGSGKTKTLATRVARLVMAGADPQRILLLTFSRRAAAEMERRAGQVLHRALGLRATQMAPRFPWAGTFHSVGARLLREYAHRISLDPQFTILDRADAEDLMGLQRQALGLAETADRFPLKSTCLNIYSRAVNSEARLDQVLQEHFPWCFPAHDSLRQLFRTYVLEKQRQRLLDYDDLLLYWAEIMAEPTLAREIGDRFDHVLVDEYQDTNRLQATLLHRLKPDGRRLTVVGDDAQAIYSFRAAEVRNILEFPSRFDPPARVITLERNYRSTQPILEASNAVIAQARERYAKQLWSDKASSERPQLVTVDDEARQARWVADRVLERREQGLKLKRQAVLFRTTTHSAQLELELIRRNIPFVKFGGLKFLESTHVKDALSVLRWAQNPHHRLACFRVSQLLPGFGPASARRLVDAVDGAADMATALRGFEPPRGAAADWAALCELMLTLREESEWPLDLERTMEWLTPHLHRLHEDAAIRLADLEQLARIAQGYGSRERFLTELTLDPPEASSDESGVPLKDEDYLILSTIHSAKGQEWSAVYLLNCVDGCMPSDLSTGAQAQIEEERRLLYVAMTRAQHHLSVMVPQRFYVTQQARHGDRHLYASVSRFIPGKVARHFDKMGPANELRAPLPELVKPAMDVAARLKKW</sequence>
<gene>
    <name evidence="14" type="ORF">FHS28_001075</name>
</gene>
<dbReference type="Gene3D" id="3.40.50.300">
    <property type="entry name" value="P-loop containing nucleotide triphosphate hydrolases"/>
    <property type="match status" value="2"/>
</dbReference>
<organism evidence="14 15">
    <name type="scientific">Roseateles terrae</name>
    <dbReference type="NCBI Taxonomy" id="431060"/>
    <lineage>
        <taxon>Bacteria</taxon>
        <taxon>Pseudomonadati</taxon>
        <taxon>Pseudomonadota</taxon>
        <taxon>Betaproteobacteria</taxon>
        <taxon>Burkholderiales</taxon>
        <taxon>Sphaerotilaceae</taxon>
        <taxon>Roseateles</taxon>
    </lineage>
</organism>
<dbReference type="Gene3D" id="1.10.10.160">
    <property type="match status" value="1"/>
</dbReference>
<keyword evidence="5 10" id="KW-0067">ATP-binding</keyword>
<accession>A0ABR6GNL3</accession>
<dbReference type="Gene3D" id="1.10.486.10">
    <property type="entry name" value="PCRA, domain 4"/>
    <property type="match status" value="1"/>
</dbReference>
<protein>
    <recommendedName>
        <fullName evidence="8">DNA 3'-5' helicase</fullName>
        <ecNumber evidence="8">5.6.2.4</ecNumber>
    </recommendedName>
</protein>
<keyword evidence="6" id="KW-0413">Isomerase</keyword>
<dbReference type="Pfam" id="PF13361">
    <property type="entry name" value="UvrD_C"/>
    <property type="match status" value="2"/>
</dbReference>